<accession>A0AAV7RXT8</accession>
<dbReference type="EMBL" id="JANPWB010000009">
    <property type="protein sequence ID" value="KAJ1156467.1"/>
    <property type="molecule type" value="Genomic_DNA"/>
</dbReference>
<evidence type="ECO:0000313" key="2">
    <source>
        <dbReference type="EMBL" id="KAJ1156467.1"/>
    </source>
</evidence>
<evidence type="ECO:0000313" key="3">
    <source>
        <dbReference type="Proteomes" id="UP001066276"/>
    </source>
</evidence>
<dbReference type="Proteomes" id="UP001066276">
    <property type="component" value="Chromosome 5"/>
</dbReference>
<name>A0AAV7RXT8_PLEWA</name>
<keyword evidence="3" id="KW-1185">Reference proteome</keyword>
<comment type="caution">
    <text evidence="2">The sequence shown here is derived from an EMBL/GenBank/DDBJ whole genome shotgun (WGS) entry which is preliminary data.</text>
</comment>
<evidence type="ECO:0000313" key="1">
    <source>
        <dbReference type="EMBL" id="KAJ1156452.1"/>
    </source>
</evidence>
<sequence>MLPRVAARAFSTRAPWEGSPRPLGLMGRASQQGPLAPLDLAELLLIAAVVCTVRPALSSAPTSSVLPWCTGCLLRSDDLLRHPAGCLQRELDTSSDPRSGCLSVSTTVCSDAGNRVVFVLDRARGRAPLHH</sequence>
<organism evidence="2 3">
    <name type="scientific">Pleurodeles waltl</name>
    <name type="common">Iberian ribbed newt</name>
    <dbReference type="NCBI Taxonomy" id="8319"/>
    <lineage>
        <taxon>Eukaryota</taxon>
        <taxon>Metazoa</taxon>
        <taxon>Chordata</taxon>
        <taxon>Craniata</taxon>
        <taxon>Vertebrata</taxon>
        <taxon>Euteleostomi</taxon>
        <taxon>Amphibia</taxon>
        <taxon>Batrachia</taxon>
        <taxon>Caudata</taxon>
        <taxon>Salamandroidea</taxon>
        <taxon>Salamandridae</taxon>
        <taxon>Pleurodelinae</taxon>
        <taxon>Pleurodeles</taxon>
    </lineage>
</organism>
<protein>
    <submittedName>
        <fullName evidence="2">Uncharacterized protein</fullName>
    </submittedName>
</protein>
<proteinExistence type="predicted"/>
<reference evidence="2" key="1">
    <citation type="journal article" date="2022" name="bioRxiv">
        <title>Sequencing and chromosome-scale assembly of the giantPleurodeles waltlgenome.</title>
        <authorList>
            <person name="Brown T."/>
            <person name="Elewa A."/>
            <person name="Iarovenko S."/>
            <person name="Subramanian E."/>
            <person name="Araus A.J."/>
            <person name="Petzold A."/>
            <person name="Susuki M."/>
            <person name="Suzuki K.-i.T."/>
            <person name="Hayashi T."/>
            <person name="Toyoda A."/>
            <person name="Oliveira C."/>
            <person name="Osipova E."/>
            <person name="Leigh N.D."/>
            <person name="Simon A."/>
            <person name="Yun M.H."/>
        </authorList>
    </citation>
    <scope>NUCLEOTIDE SEQUENCE</scope>
    <source>
        <strain evidence="2">20211129_DDA</strain>
        <tissue evidence="2">Liver</tissue>
    </source>
</reference>
<dbReference type="EMBL" id="JANPWB010000009">
    <property type="protein sequence ID" value="KAJ1156452.1"/>
    <property type="molecule type" value="Genomic_DNA"/>
</dbReference>
<dbReference type="AlphaFoldDB" id="A0AAV7RXT8"/>
<gene>
    <name evidence="1" type="ORF">NDU88_009171</name>
    <name evidence="2" type="ORF">NDU88_009186</name>
</gene>